<evidence type="ECO:0000313" key="4">
    <source>
        <dbReference type="Proteomes" id="UP000595663"/>
    </source>
</evidence>
<keyword evidence="2" id="KW-0732">Signal</keyword>
<dbReference type="KEGG" id="ajp:AMJAP_0385"/>
<feature type="signal peptide" evidence="2">
    <location>
        <begin position="1"/>
        <end position="24"/>
    </location>
</feature>
<dbReference type="OrthoDB" id="7055621at2"/>
<reference evidence="3 4" key="1">
    <citation type="journal article" date="2008" name="Int. J. Syst. Evol. Microbiol.">
        <title>Amphritea japonica sp. nov. and Amphritea balenae sp. nov., isolated from the sediment adjacent to sperm whale carcasses off Kagoshima, Japan.</title>
        <authorList>
            <person name="Miyazaki M."/>
            <person name="Nogi Y."/>
            <person name="Fujiwara Y."/>
            <person name="Kawato M."/>
            <person name="Nagahama T."/>
            <person name="Kubokawa K."/>
            <person name="Horikoshi K."/>
        </authorList>
    </citation>
    <scope>NUCLEOTIDE SEQUENCE [LARGE SCALE GENOMIC DNA]</scope>
    <source>
        <strain evidence="3 4">ATCC BAA-1530</strain>
    </source>
</reference>
<dbReference type="EMBL" id="AP014545">
    <property type="protein sequence ID" value="BBB24984.1"/>
    <property type="molecule type" value="Genomic_DNA"/>
</dbReference>
<dbReference type="AlphaFoldDB" id="A0A7R6P346"/>
<evidence type="ECO:0000256" key="1">
    <source>
        <dbReference type="SAM" id="MobiDB-lite"/>
    </source>
</evidence>
<gene>
    <name evidence="3" type="ORF">AMJAP_0385</name>
</gene>
<proteinExistence type="predicted"/>
<protein>
    <submittedName>
        <fullName evidence="3">Uncharacterized protein</fullName>
    </submittedName>
</protein>
<dbReference type="Proteomes" id="UP000595663">
    <property type="component" value="Chromosome"/>
</dbReference>
<evidence type="ECO:0000313" key="3">
    <source>
        <dbReference type="EMBL" id="BBB24984.1"/>
    </source>
</evidence>
<feature type="region of interest" description="Disordered" evidence="1">
    <location>
        <begin position="26"/>
        <end position="46"/>
    </location>
</feature>
<accession>A0A7R6P346</accession>
<keyword evidence="4" id="KW-1185">Reference proteome</keyword>
<name>A0A7R6P346_9GAMM</name>
<organism evidence="3 4">
    <name type="scientific">Amphritea japonica ATCC BAA-1530</name>
    <dbReference type="NCBI Taxonomy" id="1278309"/>
    <lineage>
        <taxon>Bacteria</taxon>
        <taxon>Pseudomonadati</taxon>
        <taxon>Pseudomonadota</taxon>
        <taxon>Gammaproteobacteria</taxon>
        <taxon>Oceanospirillales</taxon>
        <taxon>Oceanospirillaceae</taxon>
        <taxon>Amphritea</taxon>
    </lineage>
</organism>
<feature type="chain" id="PRO_5032908650" evidence="2">
    <location>
        <begin position="25"/>
        <end position="138"/>
    </location>
</feature>
<sequence>MKRFLVSICSLFFLLGTGSKAVGADGGKDIVDKRDAQGRTADEEARRQATREAIRRAVRGGQVAPKTVHEKTYQSIHHEQLGQYIGSWVKLETYFGRKVEGTLRRVKGNTIYVDEHVAQGSASYPINKTKISGLKVLK</sequence>
<dbReference type="RefSeq" id="WP_019620839.1">
    <property type="nucleotide sequence ID" value="NZ_AP014545.1"/>
</dbReference>
<evidence type="ECO:0000256" key="2">
    <source>
        <dbReference type="SAM" id="SignalP"/>
    </source>
</evidence>